<evidence type="ECO:0008006" key="3">
    <source>
        <dbReference type="Google" id="ProtNLM"/>
    </source>
</evidence>
<proteinExistence type="predicted"/>
<name>A0A402A886_9CHLR</name>
<comment type="caution">
    <text evidence="1">The sequence shown here is derived from an EMBL/GenBank/DDBJ whole genome shotgun (WGS) entry which is preliminary data.</text>
</comment>
<dbReference type="OrthoDB" id="9861661at2"/>
<reference evidence="2" key="1">
    <citation type="submission" date="2018-12" db="EMBL/GenBank/DDBJ databases">
        <title>Tengunoibacter tsumagoiensis gen. nov., sp. nov., Dictyobacter kobayashii sp. nov., D. alpinus sp. nov., and D. joshuensis sp. nov. and description of Dictyobacteraceae fam. nov. within the order Ktedonobacterales isolated from Tengu-no-mugimeshi.</title>
        <authorList>
            <person name="Wang C.M."/>
            <person name="Zheng Y."/>
            <person name="Sakai Y."/>
            <person name="Toyoda A."/>
            <person name="Minakuchi Y."/>
            <person name="Abe K."/>
            <person name="Yokota A."/>
            <person name="Yabe S."/>
        </authorList>
    </citation>
    <scope>NUCLEOTIDE SEQUENCE [LARGE SCALE GENOMIC DNA]</scope>
    <source>
        <strain evidence="2">Uno3</strain>
    </source>
</reference>
<keyword evidence="2" id="KW-1185">Reference proteome</keyword>
<sequence>MGDVVVTVPQSFGLDRWINEGDAAGAPWSGEEWHFYLYGATPKMRPGDRVYIVYNGALRGFAPLVRIDYFPGNRFGLVRHGDAHAVSIPNYMRGFRGWRYRWWDRKEEQAFPNWQDPMALLPGVVRPMPANPPTPLKARTTEPGTPQQKLFLL</sequence>
<accession>A0A402A886</accession>
<evidence type="ECO:0000313" key="2">
    <source>
        <dbReference type="Proteomes" id="UP000287352"/>
    </source>
</evidence>
<dbReference type="Proteomes" id="UP000287352">
    <property type="component" value="Unassembled WGS sequence"/>
</dbReference>
<gene>
    <name evidence="1" type="ORF">KTT_51680</name>
</gene>
<dbReference type="RefSeq" id="WP_126582790.1">
    <property type="nucleotide sequence ID" value="NZ_BIFR01000002.1"/>
</dbReference>
<dbReference type="AlphaFoldDB" id="A0A402A886"/>
<dbReference type="EMBL" id="BIFR01000002">
    <property type="protein sequence ID" value="GCE15309.1"/>
    <property type="molecule type" value="Genomic_DNA"/>
</dbReference>
<protein>
    <recommendedName>
        <fullName evidence="3">Nucleotide modification associated domain-containing protein</fullName>
    </recommendedName>
</protein>
<evidence type="ECO:0000313" key="1">
    <source>
        <dbReference type="EMBL" id="GCE15309.1"/>
    </source>
</evidence>
<organism evidence="1 2">
    <name type="scientific">Tengunoibacter tsumagoiensis</name>
    <dbReference type="NCBI Taxonomy" id="2014871"/>
    <lineage>
        <taxon>Bacteria</taxon>
        <taxon>Bacillati</taxon>
        <taxon>Chloroflexota</taxon>
        <taxon>Ktedonobacteria</taxon>
        <taxon>Ktedonobacterales</taxon>
        <taxon>Dictyobacteraceae</taxon>
        <taxon>Tengunoibacter</taxon>
    </lineage>
</organism>